<organism evidence="1 2">
    <name type="scientific">Lentibacillus halophilus</name>
    <dbReference type="NCBI Taxonomy" id="295065"/>
    <lineage>
        <taxon>Bacteria</taxon>
        <taxon>Bacillati</taxon>
        <taxon>Bacillota</taxon>
        <taxon>Bacilli</taxon>
        <taxon>Bacillales</taxon>
        <taxon>Bacillaceae</taxon>
        <taxon>Lentibacillus</taxon>
    </lineage>
</organism>
<name>A0ABP3J3X4_9BACI</name>
<dbReference type="Proteomes" id="UP001501459">
    <property type="component" value="Unassembled WGS sequence"/>
</dbReference>
<comment type="caution">
    <text evidence="1">The sequence shown here is derived from an EMBL/GenBank/DDBJ whole genome shotgun (WGS) entry which is preliminary data.</text>
</comment>
<proteinExistence type="predicted"/>
<accession>A0ABP3J3X4</accession>
<dbReference type="EMBL" id="BAAADM010000043">
    <property type="protein sequence ID" value="GAA0440892.1"/>
    <property type="molecule type" value="Genomic_DNA"/>
</dbReference>
<dbReference type="RefSeq" id="WP_343752464.1">
    <property type="nucleotide sequence ID" value="NZ_BAAADM010000043.1"/>
</dbReference>
<evidence type="ECO:0000313" key="2">
    <source>
        <dbReference type="Proteomes" id="UP001501459"/>
    </source>
</evidence>
<sequence>MNIKTKIFYNYKSQLLYKLLGYGARWDNTQDVMFLLCEWQSGETYSVPDYIFQMDFIQIDRSYFKEQLEREGWSEFSIKRFYKDYLQAIHHVSS</sequence>
<evidence type="ECO:0000313" key="1">
    <source>
        <dbReference type="EMBL" id="GAA0440892.1"/>
    </source>
</evidence>
<gene>
    <name evidence="1" type="ORF">GCM10008983_17490</name>
</gene>
<reference evidence="2" key="1">
    <citation type="journal article" date="2019" name="Int. J. Syst. Evol. Microbiol.">
        <title>The Global Catalogue of Microorganisms (GCM) 10K type strain sequencing project: providing services to taxonomists for standard genome sequencing and annotation.</title>
        <authorList>
            <consortium name="The Broad Institute Genomics Platform"/>
            <consortium name="The Broad Institute Genome Sequencing Center for Infectious Disease"/>
            <person name="Wu L."/>
            <person name="Ma J."/>
        </authorList>
    </citation>
    <scope>NUCLEOTIDE SEQUENCE [LARGE SCALE GENOMIC DNA]</scope>
    <source>
        <strain evidence="2">JCM 12149</strain>
    </source>
</reference>
<keyword evidence="2" id="KW-1185">Reference proteome</keyword>
<protein>
    <submittedName>
        <fullName evidence="1">Uncharacterized protein</fullName>
    </submittedName>
</protein>